<sequence>MLNTVAIANYRSLRELIIPLGQINVITGANGSGKSSLYRALRLLAESAQGRLVASLAQEGGFSSTLWAGPETISRAMQRGDVPIQGTTRQDAIALKLGFAADDFGYAIDLGLPTPDSTSMFGGDPHIKRESIWAGPILRESALLAERDRSLCKVRTGDHGRDWQILSRHVPAYDSLFSHCADPLRAPEVLALRERMRAWRFYDHLRSDAQAPARQAQIGTYTPILAHDGADLAAALQTIRELGRGDELDTAIADAFPGARVEIIVEHSRFSVQMWQSGLLRPLAAAELSDGTLRYLLLVAALLSPRPPELLVLNEPETSLHPDLLPALARLIGAAAQHSQIIVVSHAARLVTALGRLREAQVLPLEKTLGATQLLDQTPLERPAWHWPSR</sequence>
<dbReference type="RefSeq" id="WP_348946374.1">
    <property type="nucleotide sequence ID" value="NZ_CP157355.1"/>
</dbReference>
<evidence type="ECO:0000313" key="2">
    <source>
        <dbReference type="EMBL" id="XBM02104.1"/>
    </source>
</evidence>
<dbReference type="PIRSF" id="PIRSF029347">
    <property type="entry name" value="RecF"/>
    <property type="match status" value="1"/>
</dbReference>
<dbReference type="InterPro" id="IPR014555">
    <property type="entry name" value="RecF-like"/>
</dbReference>
<dbReference type="FunFam" id="3.40.50.300:FF:002708">
    <property type="entry name" value="FeS assembly ATPase SufC"/>
    <property type="match status" value="1"/>
</dbReference>
<reference evidence="2" key="1">
    <citation type="submission" date="2024-05" db="EMBL/GenBank/DDBJ databases">
        <authorList>
            <person name="Yang L."/>
            <person name="Pan L."/>
        </authorList>
    </citation>
    <scope>NUCLEOTIDE SEQUENCE</scope>
    <source>
        <strain evidence="2">FCG-7</strain>
    </source>
</reference>
<dbReference type="GO" id="GO:0005524">
    <property type="term" value="F:ATP binding"/>
    <property type="evidence" value="ECO:0007669"/>
    <property type="project" value="InterPro"/>
</dbReference>
<name>A0AAU7FDQ5_9NEIS</name>
<dbReference type="GO" id="GO:0006302">
    <property type="term" value="P:double-strand break repair"/>
    <property type="evidence" value="ECO:0007669"/>
    <property type="project" value="TreeGrafter"/>
</dbReference>
<dbReference type="InterPro" id="IPR027417">
    <property type="entry name" value="P-loop_NTPase"/>
</dbReference>
<dbReference type="Pfam" id="PF13304">
    <property type="entry name" value="AAA_21"/>
    <property type="match status" value="1"/>
</dbReference>
<dbReference type="KEGG" id="cmav:ABHF33_07525"/>
<feature type="domain" description="ATPase AAA-type core" evidence="1">
    <location>
        <begin position="23"/>
        <end position="347"/>
    </location>
</feature>
<dbReference type="PANTHER" id="PTHR32182:SF25">
    <property type="entry name" value="SLR1056 PROTEIN"/>
    <property type="match status" value="1"/>
</dbReference>
<dbReference type="CDD" id="cd00267">
    <property type="entry name" value="ABC_ATPase"/>
    <property type="match status" value="1"/>
</dbReference>
<dbReference type="InterPro" id="IPR003959">
    <property type="entry name" value="ATPase_AAA_core"/>
</dbReference>
<dbReference type="EMBL" id="CP157355">
    <property type="protein sequence ID" value="XBM02104.1"/>
    <property type="molecule type" value="Genomic_DNA"/>
</dbReference>
<protein>
    <submittedName>
        <fullName evidence="2">AAA family ATPase</fullName>
    </submittedName>
</protein>
<dbReference type="PANTHER" id="PTHR32182">
    <property type="entry name" value="DNA REPLICATION AND REPAIR PROTEIN RECF"/>
    <property type="match status" value="1"/>
</dbReference>
<organism evidence="2">
    <name type="scientific">Chitinibacter mangrovi</name>
    <dbReference type="NCBI Taxonomy" id="3153927"/>
    <lineage>
        <taxon>Bacteria</taxon>
        <taxon>Pseudomonadati</taxon>
        <taxon>Pseudomonadota</taxon>
        <taxon>Betaproteobacteria</taxon>
        <taxon>Neisseriales</taxon>
        <taxon>Chitinibacteraceae</taxon>
        <taxon>Chitinibacter</taxon>
    </lineage>
</organism>
<dbReference type="Gene3D" id="3.40.50.300">
    <property type="entry name" value="P-loop containing nucleotide triphosphate hydrolases"/>
    <property type="match status" value="2"/>
</dbReference>
<dbReference type="GO" id="GO:0016887">
    <property type="term" value="F:ATP hydrolysis activity"/>
    <property type="evidence" value="ECO:0007669"/>
    <property type="project" value="InterPro"/>
</dbReference>
<dbReference type="FunFam" id="3.40.50.300:FF:002534">
    <property type="entry name" value="Putative RecF protein"/>
    <property type="match status" value="1"/>
</dbReference>
<gene>
    <name evidence="2" type="ORF">ABHF33_07525</name>
</gene>
<proteinExistence type="predicted"/>
<dbReference type="GO" id="GO:0000731">
    <property type="term" value="P:DNA synthesis involved in DNA repair"/>
    <property type="evidence" value="ECO:0007669"/>
    <property type="project" value="TreeGrafter"/>
</dbReference>
<accession>A0AAU7FDQ5</accession>
<dbReference type="AlphaFoldDB" id="A0AAU7FDQ5"/>
<dbReference type="SUPFAM" id="SSF52540">
    <property type="entry name" value="P-loop containing nucleoside triphosphate hydrolases"/>
    <property type="match status" value="1"/>
</dbReference>
<evidence type="ECO:0000259" key="1">
    <source>
        <dbReference type="Pfam" id="PF13304"/>
    </source>
</evidence>